<name>A0A4Y5TV74_9CAUD</name>
<protein>
    <submittedName>
        <fullName evidence="1">Peptidyl-prolyl cis-trans isomerase B</fullName>
    </submittedName>
</protein>
<keyword evidence="2" id="KW-1185">Reference proteome</keyword>
<reference evidence="1 2" key="1">
    <citation type="submission" date="2019-04" db="EMBL/GenBank/DDBJ databases">
        <authorList>
            <person name="Gao M."/>
            <person name="Bai C."/>
            <person name="Tong Y."/>
            <person name="Xu X."/>
        </authorList>
    </citation>
    <scope>NUCLEOTIDE SEQUENCE [LARGE SCALE GENOMIC DNA]</scope>
    <source>
        <strain evidence="1 2">Vibrio alginolyticus VA1</strain>
    </source>
</reference>
<keyword evidence="1" id="KW-0413">Isomerase</keyword>
<accession>A0A4Y5TV74</accession>
<evidence type="ECO:0000313" key="2">
    <source>
        <dbReference type="Proteomes" id="UP000318470"/>
    </source>
</evidence>
<dbReference type="RefSeq" id="YP_009845735.1">
    <property type="nucleotide sequence ID" value="NC_048765.1"/>
</dbReference>
<organism evidence="1 2">
    <name type="scientific">Vibrio phage VAP7</name>
    <dbReference type="NCBI Taxonomy" id="2584487"/>
    <lineage>
        <taxon>Viruses</taxon>
        <taxon>Duplodnaviria</taxon>
        <taxon>Heunggongvirae</taxon>
        <taxon>Uroviricota</taxon>
        <taxon>Caudoviricetes</taxon>
        <taxon>Pantevenvirales</taxon>
        <taxon>Ackermannviridae</taxon>
        <taxon>Vapseptimavirus</taxon>
        <taxon>Vapseptimavirus VAP7</taxon>
    </lineage>
</organism>
<proteinExistence type="predicted"/>
<dbReference type="Proteomes" id="UP000318470">
    <property type="component" value="Segment"/>
</dbReference>
<sequence>MEKKYKKRYDPKDPDGLPYQILESTMLFVGKMSWVIKERFKTPQERNEALSQLG</sequence>
<dbReference type="EMBL" id="MK795384">
    <property type="protein sequence ID" value="QDB73261.1"/>
    <property type="molecule type" value="Genomic_DNA"/>
</dbReference>
<dbReference type="GeneID" id="55616098"/>
<dbReference type="KEGG" id="vg:55616098"/>
<evidence type="ECO:0000313" key="1">
    <source>
        <dbReference type="EMBL" id="QDB73261.1"/>
    </source>
</evidence>
<dbReference type="GO" id="GO:0016853">
    <property type="term" value="F:isomerase activity"/>
    <property type="evidence" value="ECO:0007669"/>
    <property type="project" value="UniProtKB-KW"/>
</dbReference>